<dbReference type="Proteomes" id="UP000250266">
    <property type="component" value="Unassembled WGS sequence"/>
</dbReference>
<accession>A0A8E2JBR5</accession>
<dbReference type="SUPFAM" id="SSF57667">
    <property type="entry name" value="beta-beta-alpha zinc fingers"/>
    <property type="match status" value="1"/>
</dbReference>
<dbReference type="GO" id="GO:0000978">
    <property type="term" value="F:RNA polymerase II cis-regulatory region sequence-specific DNA binding"/>
    <property type="evidence" value="ECO:0007669"/>
    <property type="project" value="InterPro"/>
</dbReference>
<dbReference type="AlphaFoldDB" id="A0A8E2JBR5"/>
<evidence type="ECO:0000313" key="10">
    <source>
        <dbReference type="Proteomes" id="UP000250266"/>
    </source>
</evidence>
<name>A0A8E2JBR5_9PEZI</name>
<dbReference type="Gene3D" id="3.30.160.60">
    <property type="entry name" value="Classic Zinc Finger"/>
    <property type="match status" value="2"/>
</dbReference>
<organism evidence="9 10">
    <name type="scientific">Lepidopterella palustris CBS 459.81</name>
    <dbReference type="NCBI Taxonomy" id="1314670"/>
    <lineage>
        <taxon>Eukaryota</taxon>
        <taxon>Fungi</taxon>
        <taxon>Dikarya</taxon>
        <taxon>Ascomycota</taxon>
        <taxon>Pezizomycotina</taxon>
        <taxon>Dothideomycetes</taxon>
        <taxon>Pleosporomycetidae</taxon>
        <taxon>Mytilinidiales</taxon>
        <taxon>Argynnaceae</taxon>
        <taxon>Lepidopterella</taxon>
    </lineage>
</organism>
<dbReference type="PANTHER" id="PTHR40626">
    <property type="entry name" value="MIP31509P"/>
    <property type="match status" value="1"/>
</dbReference>
<reference evidence="9 10" key="1">
    <citation type="journal article" date="2016" name="Nat. Commun.">
        <title>Ectomycorrhizal ecology is imprinted in the genome of the dominant symbiotic fungus Cenococcum geophilum.</title>
        <authorList>
            <consortium name="DOE Joint Genome Institute"/>
            <person name="Peter M."/>
            <person name="Kohler A."/>
            <person name="Ohm R.A."/>
            <person name="Kuo A."/>
            <person name="Krutzmann J."/>
            <person name="Morin E."/>
            <person name="Arend M."/>
            <person name="Barry K.W."/>
            <person name="Binder M."/>
            <person name="Choi C."/>
            <person name="Clum A."/>
            <person name="Copeland A."/>
            <person name="Grisel N."/>
            <person name="Haridas S."/>
            <person name="Kipfer T."/>
            <person name="LaButti K."/>
            <person name="Lindquist E."/>
            <person name="Lipzen A."/>
            <person name="Maire R."/>
            <person name="Meier B."/>
            <person name="Mihaltcheva S."/>
            <person name="Molinier V."/>
            <person name="Murat C."/>
            <person name="Poggeler S."/>
            <person name="Quandt C.A."/>
            <person name="Sperisen C."/>
            <person name="Tritt A."/>
            <person name="Tisserant E."/>
            <person name="Crous P.W."/>
            <person name="Henrissat B."/>
            <person name="Nehls U."/>
            <person name="Egli S."/>
            <person name="Spatafora J.W."/>
            <person name="Grigoriev I.V."/>
            <person name="Martin F.M."/>
        </authorList>
    </citation>
    <scope>NUCLEOTIDE SEQUENCE [LARGE SCALE GENOMIC DNA]</scope>
    <source>
        <strain evidence="9 10">CBS 459.81</strain>
    </source>
</reference>
<evidence type="ECO:0000256" key="1">
    <source>
        <dbReference type="ARBA" id="ARBA00004123"/>
    </source>
</evidence>
<feature type="non-terminal residue" evidence="9">
    <location>
        <position position="64"/>
    </location>
</feature>
<evidence type="ECO:0000256" key="6">
    <source>
        <dbReference type="ARBA" id="ARBA00023242"/>
    </source>
</evidence>
<dbReference type="PROSITE" id="PS50157">
    <property type="entry name" value="ZINC_FINGER_C2H2_2"/>
    <property type="match status" value="1"/>
</dbReference>
<dbReference type="GO" id="GO:0000981">
    <property type="term" value="F:DNA-binding transcription factor activity, RNA polymerase II-specific"/>
    <property type="evidence" value="ECO:0007669"/>
    <property type="project" value="InterPro"/>
</dbReference>
<keyword evidence="5" id="KW-0862">Zinc</keyword>
<evidence type="ECO:0000256" key="7">
    <source>
        <dbReference type="PROSITE-ProRule" id="PRU00042"/>
    </source>
</evidence>
<dbReference type="GO" id="GO:0000785">
    <property type="term" value="C:chromatin"/>
    <property type="evidence" value="ECO:0007669"/>
    <property type="project" value="TreeGrafter"/>
</dbReference>
<keyword evidence="10" id="KW-1185">Reference proteome</keyword>
<dbReference type="Pfam" id="PF00096">
    <property type="entry name" value="zf-C2H2"/>
    <property type="match status" value="1"/>
</dbReference>
<evidence type="ECO:0000313" key="9">
    <source>
        <dbReference type="EMBL" id="OCK76775.1"/>
    </source>
</evidence>
<dbReference type="InterPro" id="IPR051059">
    <property type="entry name" value="VerF-like"/>
</dbReference>
<keyword evidence="2" id="KW-0479">Metal-binding</keyword>
<keyword evidence="6" id="KW-0539">Nucleus</keyword>
<dbReference type="InterPro" id="IPR013087">
    <property type="entry name" value="Znf_C2H2_type"/>
</dbReference>
<sequence>MPAQSNPRTQRLDIKPVYLCHWCDKSFSRRDHCQRHERAHTNERPFQCHVCFATFGRRDILQRH</sequence>
<evidence type="ECO:0000256" key="5">
    <source>
        <dbReference type="ARBA" id="ARBA00022833"/>
    </source>
</evidence>
<evidence type="ECO:0000259" key="8">
    <source>
        <dbReference type="PROSITE" id="PS50157"/>
    </source>
</evidence>
<comment type="subcellular location">
    <subcellularLocation>
        <location evidence="1">Nucleus</location>
    </subcellularLocation>
</comment>
<feature type="domain" description="C2H2-type" evidence="8">
    <location>
        <begin position="18"/>
        <end position="45"/>
    </location>
</feature>
<gene>
    <name evidence="9" type="ORF">K432DRAFT_305616</name>
</gene>
<dbReference type="GO" id="GO:0005634">
    <property type="term" value="C:nucleus"/>
    <property type="evidence" value="ECO:0007669"/>
    <property type="project" value="UniProtKB-SubCell"/>
</dbReference>
<keyword evidence="4 7" id="KW-0863">Zinc-finger</keyword>
<keyword evidence="3" id="KW-0677">Repeat</keyword>
<evidence type="ECO:0000256" key="3">
    <source>
        <dbReference type="ARBA" id="ARBA00022737"/>
    </source>
</evidence>
<evidence type="ECO:0000256" key="4">
    <source>
        <dbReference type="ARBA" id="ARBA00022771"/>
    </source>
</evidence>
<dbReference type="InterPro" id="IPR036236">
    <property type="entry name" value="Znf_C2H2_sf"/>
</dbReference>
<evidence type="ECO:0000256" key="2">
    <source>
        <dbReference type="ARBA" id="ARBA00022723"/>
    </source>
</evidence>
<proteinExistence type="predicted"/>
<dbReference type="GO" id="GO:0008270">
    <property type="term" value="F:zinc ion binding"/>
    <property type="evidence" value="ECO:0007669"/>
    <property type="project" value="UniProtKB-KW"/>
</dbReference>
<dbReference type="PANTHER" id="PTHR40626:SF11">
    <property type="entry name" value="ZINC FINGER PROTEIN YPR022C"/>
    <property type="match status" value="1"/>
</dbReference>
<dbReference type="EMBL" id="KV745181">
    <property type="protein sequence ID" value="OCK76775.1"/>
    <property type="molecule type" value="Genomic_DNA"/>
</dbReference>
<dbReference type="OrthoDB" id="10018191at2759"/>
<dbReference type="PROSITE" id="PS00028">
    <property type="entry name" value="ZINC_FINGER_C2H2_1"/>
    <property type="match status" value="1"/>
</dbReference>
<protein>
    <recommendedName>
        <fullName evidence="8">C2H2-type domain-containing protein</fullName>
    </recommendedName>
</protein>